<evidence type="ECO:0000313" key="1">
    <source>
        <dbReference type="EMBL" id="KAF9449989.1"/>
    </source>
</evidence>
<dbReference type="EMBL" id="MU151115">
    <property type="protein sequence ID" value="KAF9449989.1"/>
    <property type="molecule type" value="Genomic_DNA"/>
</dbReference>
<organism evidence="1 2">
    <name type="scientific">Macrolepiota fuliginosa MF-IS2</name>
    <dbReference type="NCBI Taxonomy" id="1400762"/>
    <lineage>
        <taxon>Eukaryota</taxon>
        <taxon>Fungi</taxon>
        <taxon>Dikarya</taxon>
        <taxon>Basidiomycota</taxon>
        <taxon>Agaricomycotina</taxon>
        <taxon>Agaricomycetes</taxon>
        <taxon>Agaricomycetidae</taxon>
        <taxon>Agaricales</taxon>
        <taxon>Agaricineae</taxon>
        <taxon>Agaricaceae</taxon>
        <taxon>Macrolepiota</taxon>
    </lineage>
</organism>
<reference evidence="1" key="1">
    <citation type="submission" date="2020-11" db="EMBL/GenBank/DDBJ databases">
        <authorList>
            <consortium name="DOE Joint Genome Institute"/>
            <person name="Ahrendt S."/>
            <person name="Riley R."/>
            <person name="Andreopoulos W."/>
            <person name="Labutti K."/>
            <person name="Pangilinan J."/>
            <person name="Ruiz-Duenas F.J."/>
            <person name="Barrasa J.M."/>
            <person name="Sanchez-Garcia M."/>
            <person name="Camarero S."/>
            <person name="Miyauchi S."/>
            <person name="Serrano A."/>
            <person name="Linde D."/>
            <person name="Babiker R."/>
            <person name="Drula E."/>
            <person name="Ayuso-Fernandez I."/>
            <person name="Pacheco R."/>
            <person name="Padilla G."/>
            <person name="Ferreira P."/>
            <person name="Barriuso J."/>
            <person name="Kellner H."/>
            <person name="Castanera R."/>
            <person name="Alfaro M."/>
            <person name="Ramirez L."/>
            <person name="Pisabarro A.G."/>
            <person name="Kuo A."/>
            <person name="Tritt A."/>
            <person name="Lipzen A."/>
            <person name="He G."/>
            <person name="Yan M."/>
            <person name="Ng V."/>
            <person name="Cullen D."/>
            <person name="Martin F."/>
            <person name="Rosso M.-N."/>
            <person name="Henrissat B."/>
            <person name="Hibbett D."/>
            <person name="Martinez A.T."/>
            <person name="Grigoriev I.V."/>
        </authorList>
    </citation>
    <scope>NUCLEOTIDE SEQUENCE</scope>
    <source>
        <strain evidence="1">MF-IS2</strain>
    </source>
</reference>
<proteinExistence type="predicted"/>
<dbReference type="Proteomes" id="UP000807342">
    <property type="component" value="Unassembled WGS sequence"/>
</dbReference>
<evidence type="ECO:0000313" key="2">
    <source>
        <dbReference type="Proteomes" id="UP000807342"/>
    </source>
</evidence>
<sequence length="114" mass="13120">MQWTLRRLRSRARLNSSDPLCFRSRMIPYKKVGLTGQAELLSGGRWMISVHEDGSGCVTDLDQEQPQPQILFTTFRSGEDSLRDSCTWVDREGPSESLHVAVFNRQMRANREFS</sequence>
<protein>
    <submittedName>
        <fullName evidence="1">Uncharacterized protein</fullName>
    </submittedName>
</protein>
<comment type="caution">
    <text evidence="1">The sequence shown here is derived from an EMBL/GenBank/DDBJ whole genome shotgun (WGS) entry which is preliminary data.</text>
</comment>
<name>A0A9P5XFF4_9AGAR</name>
<accession>A0A9P5XFF4</accession>
<keyword evidence="2" id="KW-1185">Reference proteome</keyword>
<dbReference type="AlphaFoldDB" id="A0A9P5XFF4"/>
<gene>
    <name evidence="1" type="ORF">P691DRAFT_508376</name>
</gene>